<sequence length="403" mass="42959">MVKRWQKAPFARRSGVLMLLVLGAVAACSAGDDGEGDTKAQVTADGVEVTNVTITPSSGSAAARFTVKTSQSLRFNQIVLAVRDAEERNFDFSRQNDVTVDGTRTFEGTSGELANGDYSAWVAYTLDGSHWKSASAPITFAVGDTGSEKDAGAGTDSGPGKDGGTPTVDSGTTTPPPPPPPGKSLVFDAPFNDTSNWTVGRSSSYPGSTNPGDNKLDYISASNAPDSDGTFRATKRSDGKWDADLVTTEYSSKKFELKPGDELDATVTLGPELGAWPAIWTWGKDLSSGVQSGHGEVDLFEYHPDNVDLLELSNHVSDGHTDYRNSNNVKPGKPFDLKVIFGRSSVDWYINGASIFKDGKGVPANWTAYPIVNISVCAGQYHPAPPSSLSSMSYKVTNFRVYR</sequence>
<dbReference type="RefSeq" id="WP_394834683.1">
    <property type="nucleotide sequence ID" value="NZ_CP089929.1"/>
</dbReference>
<dbReference type="SUPFAM" id="SSF49899">
    <property type="entry name" value="Concanavalin A-like lectins/glucanases"/>
    <property type="match status" value="1"/>
</dbReference>
<feature type="compositionally biased region" description="Low complexity" evidence="2">
    <location>
        <begin position="164"/>
        <end position="173"/>
    </location>
</feature>
<keyword evidence="3" id="KW-0732">Signal</keyword>
<feature type="region of interest" description="Disordered" evidence="2">
    <location>
        <begin position="145"/>
        <end position="235"/>
    </location>
</feature>
<protein>
    <submittedName>
        <fullName evidence="5">Family 16 glycosylhydrolase</fullName>
    </submittedName>
</protein>
<feature type="domain" description="GH16" evidence="4">
    <location>
        <begin position="168"/>
        <end position="403"/>
    </location>
</feature>
<dbReference type="PROSITE" id="PS51257">
    <property type="entry name" value="PROKAR_LIPOPROTEIN"/>
    <property type="match status" value="1"/>
</dbReference>
<dbReference type="InterPro" id="IPR013320">
    <property type="entry name" value="ConA-like_dom_sf"/>
</dbReference>
<evidence type="ECO:0000256" key="1">
    <source>
        <dbReference type="ARBA" id="ARBA00006865"/>
    </source>
</evidence>
<organism evidence="5 6">
    <name type="scientific">Pendulispora rubella</name>
    <dbReference type="NCBI Taxonomy" id="2741070"/>
    <lineage>
        <taxon>Bacteria</taxon>
        <taxon>Pseudomonadati</taxon>
        <taxon>Myxococcota</taxon>
        <taxon>Myxococcia</taxon>
        <taxon>Myxococcales</taxon>
        <taxon>Sorangiineae</taxon>
        <taxon>Pendulisporaceae</taxon>
        <taxon>Pendulispora</taxon>
    </lineage>
</organism>
<feature type="chain" id="PRO_5046567529" evidence="3">
    <location>
        <begin position="27"/>
        <end position="403"/>
    </location>
</feature>
<name>A0ABZ2L763_9BACT</name>
<reference evidence="5" key="1">
    <citation type="submission" date="2021-12" db="EMBL/GenBank/DDBJ databases">
        <title>Discovery of the Pendulisporaceae a myxobacterial family with distinct sporulation behavior and unique specialized metabolism.</title>
        <authorList>
            <person name="Garcia R."/>
            <person name="Popoff A."/>
            <person name="Bader C.D."/>
            <person name="Loehr J."/>
            <person name="Walesch S."/>
            <person name="Walt C."/>
            <person name="Boldt J."/>
            <person name="Bunk B."/>
            <person name="Haeckl F.J.F.P.J."/>
            <person name="Gunesch A.P."/>
            <person name="Birkelbach J."/>
            <person name="Nuebel U."/>
            <person name="Pietschmann T."/>
            <person name="Bach T."/>
            <person name="Mueller R."/>
        </authorList>
    </citation>
    <scope>NUCLEOTIDE SEQUENCE</scope>
    <source>
        <strain evidence="5">MSr11367</strain>
    </source>
</reference>
<evidence type="ECO:0000313" key="6">
    <source>
        <dbReference type="Proteomes" id="UP001374803"/>
    </source>
</evidence>
<feature type="signal peptide" evidence="3">
    <location>
        <begin position="1"/>
        <end position="26"/>
    </location>
</feature>
<evidence type="ECO:0000259" key="4">
    <source>
        <dbReference type="PROSITE" id="PS51762"/>
    </source>
</evidence>
<comment type="similarity">
    <text evidence="1">Belongs to the glycosyl hydrolase 16 family.</text>
</comment>
<dbReference type="Proteomes" id="UP001374803">
    <property type="component" value="Chromosome"/>
</dbReference>
<accession>A0ABZ2L763</accession>
<keyword evidence="6" id="KW-1185">Reference proteome</keyword>
<evidence type="ECO:0000313" key="5">
    <source>
        <dbReference type="EMBL" id="WXB05040.1"/>
    </source>
</evidence>
<dbReference type="Gene3D" id="2.60.120.200">
    <property type="match status" value="1"/>
</dbReference>
<proteinExistence type="inferred from homology"/>
<evidence type="ECO:0000256" key="2">
    <source>
        <dbReference type="SAM" id="MobiDB-lite"/>
    </source>
</evidence>
<evidence type="ECO:0000256" key="3">
    <source>
        <dbReference type="SAM" id="SignalP"/>
    </source>
</evidence>
<dbReference type="PROSITE" id="PS51762">
    <property type="entry name" value="GH16_2"/>
    <property type="match status" value="1"/>
</dbReference>
<dbReference type="InterPro" id="IPR000757">
    <property type="entry name" value="Beta-glucanase-like"/>
</dbReference>
<gene>
    <name evidence="5" type="ORF">LVJ94_50125</name>
</gene>
<feature type="compositionally biased region" description="Polar residues" evidence="2">
    <location>
        <begin position="192"/>
        <end position="212"/>
    </location>
</feature>
<dbReference type="EMBL" id="CP089983">
    <property type="protein sequence ID" value="WXB05040.1"/>
    <property type="molecule type" value="Genomic_DNA"/>
</dbReference>